<sequence length="133" mass="14055">MALSTAKHEPIHDKTGDDLAAIKANFDNGKHLEIINFPAESAIIYQIQKMQDELDYLRGIIDTNNDKVSMTLGTSGSTALAGDTNIVTIGSSTTVAFGDMITVPAKGKVPASYSIVMTVTNGGVSKTITHTLT</sequence>
<proteinExistence type="predicted"/>
<organism evidence="1">
    <name type="scientific">uncultured virus</name>
    <dbReference type="NCBI Taxonomy" id="340016"/>
    <lineage>
        <taxon>Viruses</taxon>
        <taxon>environmental samples</taxon>
    </lineage>
</organism>
<accession>A0A218MM82</accession>
<dbReference type="EMBL" id="KY052831">
    <property type="protein sequence ID" value="ASF00378.1"/>
    <property type="molecule type" value="Genomic_DNA"/>
</dbReference>
<evidence type="ECO:0000313" key="1">
    <source>
        <dbReference type="EMBL" id="ASF00378.1"/>
    </source>
</evidence>
<protein>
    <submittedName>
        <fullName evidence="1">Uncharacterized protein</fullName>
    </submittedName>
</protein>
<name>A0A218MM82_9VIRU</name>
<reference evidence="1" key="2">
    <citation type="journal article" date="2017" name="Nat. Commun.">
        <title>Single-virus genomics reveals hidden cosmopolitan and abundant viruses.</title>
        <authorList>
            <person name="Martinez-Hernandez F."/>
            <person name="Fornas O."/>
            <person name="Lluesma Gomez M."/>
            <person name="Bolduc B."/>
            <person name="de la Cruz Pena M.J."/>
            <person name="Martinez J.M."/>
            <person name="Anton J."/>
            <person name="Gasol J.M."/>
            <person name="Rosselli R."/>
            <person name="Rodriguez-Valera F."/>
            <person name="Sullivan M.B."/>
            <person name="Acinas S.G."/>
            <person name="Martinez-Garcia M."/>
        </authorList>
    </citation>
    <scope>NUCLEOTIDE SEQUENCE</scope>
</reference>
<reference evidence="1" key="1">
    <citation type="submission" date="2016-10" db="EMBL/GenBank/DDBJ databases">
        <authorList>
            <person name="Varghese N."/>
        </authorList>
    </citation>
    <scope>NUCLEOTIDE SEQUENCE</scope>
</reference>